<dbReference type="InParanoid" id="C4JL18"/>
<gene>
    <name evidence="2" type="ORF">UREG_00233</name>
</gene>
<dbReference type="InterPro" id="IPR027458">
    <property type="entry name" value="STE2_TM1-TM2_sf"/>
</dbReference>
<feature type="transmembrane region" description="Helical" evidence="1">
    <location>
        <begin position="117"/>
        <end position="136"/>
    </location>
</feature>
<sequence>MGFNPFTQEFYIRHINGNEITTSLAKVDFYMQDNAKQCISFGAQLGASLMMLIVLFLLTPPDKRRSPVFWLNSAALLLNSGHMLCSSLFYTSGFAYAYALLASDYSQVPVSSYANSILGTILIGLLVICVEASLLFQTQVLCSTFRSLYRYTLLGVSMLLVLVTVGFRLAQTVENCKVTIGLKSFETFIWLQSATNILTTTSICYFSAIFVAKLGFAINTRRELGLTGFGAMQVIFIMFCQTMTVPAIFSILQYFVEPAEMSPLSLTLVTLSLPLSSMWAAQAAKNGFENKGASDPRPLFARGFSEATHGLGTQPSMAATLVPSRTLTTDQLDKLYPELEAGEIHVERDFTISSDKMK</sequence>
<dbReference type="FunCoup" id="C4JL18">
    <property type="interactions" value="67"/>
</dbReference>
<dbReference type="InterPro" id="IPR000366">
    <property type="entry name" value="GPCR_STE2"/>
</dbReference>
<dbReference type="VEuPathDB" id="FungiDB:UREG_00233"/>
<dbReference type="eggNOG" id="ENOG502QTV4">
    <property type="taxonomic scope" value="Eukaryota"/>
</dbReference>
<evidence type="ECO:0000256" key="1">
    <source>
        <dbReference type="SAM" id="Phobius"/>
    </source>
</evidence>
<dbReference type="GO" id="GO:0038038">
    <property type="term" value="C:G protein-coupled receptor homodimeric complex"/>
    <property type="evidence" value="ECO:0007669"/>
    <property type="project" value="TreeGrafter"/>
</dbReference>
<dbReference type="Pfam" id="PF02116">
    <property type="entry name" value="STE2"/>
    <property type="match status" value="1"/>
</dbReference>
<keyword evidence="1" id="KW-0472">Membrane</keyword>
<keyword evidence="3" id="KW-1185">Reference proteome</keyword>
<keyword evidence="1" id="KW-0812">Transmembrane</keyword>
<feature type="transmembrane region" description="Helical" evidence="1">
    <location>
        <begin position="189"/>
        <end position="212"/>
    </location>
</feature>
<dbReference type="STRING" id="336963.C4JL18"/>
<accession>C4JL18</accession>
<dbReference type="Gene3D" id="1.10.287.920">
    <property type="entry name" value="Pheromone alpha factor receptor"/>
    <property type="match status" value="1"/>
</dbReference>
<feature type="transmembrane region" description="Helical" evidence="1">
    <location>
        <begin position="70"/>
        <end position="97"/>
    </location>
</feature>
<dbReference type="RefSeq" id="XP_002540720.1">
    <property type="nucleotide sequence ID" value="XM_002540674.1"/>
</dbReference>
<proteinExistence type="predicted"/>
<dbReference type="KEGG" id="ure:UREG_00233"/>
<evidence type="ECO:0000313" key="3">
    <source>
        <dbReference type="Proteomes" id="UP000002058"/>
    </source>
</evidence>
<dbReference type="PRINTS" id="PR00250">
    <property type="entry name" value="GPCRSTE2"/>
</dbReference>
<protein>
    <recommendedName>
        <fullName evidence="4">Pheromone alpha factor receptor</fullName>
    </recommendedName>
</protein>
<feature type="transmembrane region" description="Helical" evidence="1">
    <location>
        <begin position="224"/>
        <end position="249"/>
    </location>
</feature>
<dbReference type="EMBL" id="CH476615">
    <property type="protein sequence ID" value="EEP75387.1"/>
    <property type="molecule type" value="Genomic_DNA"/>
</dbReference>
<dbReference type="PANTHER" id="PTHR28009">
    <property type="entry name" value="PHEROMONE ALPHA FACTOR RECEPTOR"/>
    <property type="match status" value="1"/>
</dbReference>
<dbReference type="HOGENOM" id="CLU_035056_1_1_1"/>
<dbReference type="Proteomes" id="UP000002058">
    <property type="component" value="Unassembled WGS sequence"/>
</dbReference>
<dbReference type="GeneID" id="8444884"/>
<feature type="transmembrane region" description="Helical" evidence="1">
    <location>
        <begin position="39"/>
        <end position="58"/>
    </location>
</feature>
<dbReference type="OrthoDB" id="5402633at2759"/>
<organism evidence="2 3">
    <name type="scientific">Uncinocarpus reesii (strain UAMH 1704)</name>
    <dbReference type="NCBI Taxonomy" id="336963"/>
    <lineage>
        <taxon>Eukaryota</taxon>
        <taxon>Fungi</taxon>
        <taxon>Dikarya</taxon>
        <taxon>Ascomycota</taxon>
        <taxon>Pezizomycotina</taxon>
        <taxon>Eurotiomycetes</taxon>
        <taxon>Eurotiomycetidae</taxon>
        <taxon>Onygenales</taxon>
        <taxon>Onygenaceae</taxon>
        <taxon>Uncinocarpus</taxon>
    </lineage>
</organism>
<evidence type="ECO:0008006" key="4">
    <source>
        <dbReference type="Google" id="ProtNLM"/>
    </source>
</evidence>
<reference evidence="3" key="1">
    <citation type="journal article" date="2009" name="Genome Res.">
        <title>Comparative genomic analyses of the human fungal pathogens Coccidioides and their relatives.</title>
        <authorList>
            <person name="Sharpton T.J."/>
            <person name="Stajich J.E."/>
            <person name="Rounsley S.D."/>
            <person name="Gardner M.J."/>
            <person name="Wortman J.R."/>
            <person name="Jordar V.S."/>
            <person name="Maiti R."/>
            <person name="Kodira C.D."/>
            <person name="Neafsey D.E."/>
            <person name="Zeng Q."/>
            <person name="Hung C.-Y."/>
            <person name="McMahan C."/>
            <person name="Muszewska A."/>
            <person name="Grynberg M."/>
            <person name="Mandel M.A."/>
            <person name="Kellner E.M."/>
            <person name="Barker B.M."/>
            <person name="Galgiani J.N."/>
            <person name="Orbach M.J."/>
            <person name="Kirkland T.N."/>
            <person name="Cole G.T."/>
            <person name="Henn M.R."/>
            <person name="Birren B.W."/>
            <person name="Taylor J.W."/>
        </authorList>
    </citation>
    <scope>NUCLEOTIDE SEQUENCE [LARGE SCALE GENOMIC DNA]</scope>
    <source>
        <strain evidence="3">UAMH 1704</strain>
    </source>
</reference>
<name>C4JL18_UNCRE</name>
<dbReference type="PANTHER" id="PTHR28009:SF1">
    <property type="entry name" value="PHEROMONE ALPHA FACTOR RECEPTOR"/>
    <property type="match status" value="1"/>
</dbReference>
<evidence type="ECO:0000313" key="2">
    <source>
        <dbReference type="EMBL" id="EEP75387.1"/>
    </source>
</evidence>
<feature type="transmembrane region" description="Helical" evidence="1">
    <location>
        <begin position="148"/>
        <end position="169"/>
    </location>
</feature>
<dbReference type="CDD" id="cd14939">
    <property type="entry name" value="7tmD_STE2"/>
    <property type="match status" value="1"/>
</dbReference>
<dbReference type="GO" id="GO:0004932">
    <property type="term" value="F:mating-type factor pheromone receptor activity"/>
    <property type="evidence" value="ECO:0007669"/>
    <property type="project" value="InterPro"/>
</dbReference>
<dbReference type="OMA" id="VSICYFS"/>
<dbReference type="GO" id="GO:0000750">
    <property type="term" value="P:pheromone-dependent signal transduction involved in conjugation with cellular fusion"/>
    <property type="evidence" value="ECO:0007669"/>
    <property type="project" value="TreeGrafter"/>
</dbReference>
<dbReference type="AlphaFoldDB" id="C4JL18"/>
<keyword evidence="1" id="KW-1133">Transmembrane helix</keyword>